<comment type="caution">
    <text evidence="4">The sequence shown here is derived from an EMBL/GenBank/DDBJ whole genome shotgun (WGS) entry which is preliminary data.</text>
</comment>
<dbReference type="Pfam" id="PF03713">
    <property type="entry name" value="DUF305"/>
    <property type="match status" value="1"/>
</dbReference>
<organism evidence="4 5">
    <name type="scientific">Streptomyces levis</name>
    <dbReference type="NCBI Taxonomy" id="285566"/>
    <lineage>
        <taxon>Bacteria</taxon>
        <taxon>Bacillati</taxon>
        <taxon>Actinomycetota</taxon>
        <taxon>Actinomycetes</taxon>
        <taxon>Kitasatosporales</taxon>
        <taxon>Streptomycetaceae</taxon>
        <taxon>Streptomyces</taxon>
    </lineage>
</organism>
<evidence type="ECO:0000259" key="3">
    <source>
        <dbReference type="Pfam" id="PF03713"/>
    </source>
</evidence>
<dbReference type="InterPro" id="IPR005183">
    <property type="entry name" value="DUF305_CopM-like"/>
</dbReference>
<dbReference type="EMBL" id="BAAATM010000002">
    <property type="protein sequence ID" value="GAA2515939.1"/>
    <property type="molecule type" value="Genomic_DNA"/>
</dbReference>
<name>A0ABP6AI52_9ACTN</name>
<sequence length="199" mass="20839">MTDPSRGGTRNLAVAALLCALAVSGCASSPPSAHPAAPRPAAGATSPGATSPSAPNATEVGWLQLTIAMDDQARRILELAPQRSGSTRMKDWAAETAVQHRDRLAVLRSLLAARGVPDDNPHEGHDMPGMVDAREMRALRAARGPRFDRLLRSALIEHLDQSRKLAAAVRKAGAGADVRKAALATDTSAAEARRQLPPA</sequence>
<evidence type="ECO:0000313" key="4">
    <source>
        <dbReference type="EMBL" id="GAA2515939.1"/>
    </source>
</evidence>
<proteinExistence type="predicted"/>
<feature type="domain" description="DUF305" evidence="3">
    <location>
        <begin position="60"/>
        <end position="184"/>
    </location>
</feature>
<feature type="signal peptide" evidence="2">
    <location>
        <begin position="1"/>
        <end position="27"/>
    </location>
</feature>
<dbReference type="RefSeq" id="WP_344533247.1">
    <property type="nucleotide sequence ID" value="NZ_BAAATM010000002.1"/>
</dbReference>
<keyword evidence="5" id="KW-1185">Reference proteome</keyword>
<dbReference type="InterPro" id="IPR012347">
    <property type="entry name" value="Ferritin-like"/>
</dbReference>
<feature type="region of interest" description="Disordered" evidence="1">
    <location>
        <begin position="26"/>
        <end position="56"/>
    </location>
</feature>
<accession>A0ABP6AI52</accession>
<evidence type="ECO:0000313" key="5">
    <source>
        <dbReference type="Proteomes" id="UP001501095"/>
    </source>
</evidence>
<feature type="chain" id="PRO_5045470775" description="DUF305 domain-containing protein" evidence="2">
    <location>
        <begin position="28"/>
        <end position="199"/>
    </location>
</feature>
<dbReference type="Gene3D" id="1.20.1260.10">
    <property type="match status" value="1"/>
</dbReference>
<evidence type="ECO:0000256" key="1">
    <source>
        <dbReference type="SAM" id="MobiDB-lite"/>
    </source>
</evidence>
<evidence type="ECO:0000256" key="2">
    <source>
        <dbReference type="SAM" id="SignalP"/>
    </source>
</evidence>
<gene>
    <name evidence="4" type="ORF">GCM10010423_04140</name>
</gene>
<dbReference type="PROSITE" id="PS51257">
    <property type="entry name" value="PROKAR_LIPOPROTEIN"/>
    <property type="match status" value="1"/>
</dbReference>
<keyword evidence="2" id="KW-0732">Signal</keyword>
<protein>
    <recommendedName>
        <fullName evidence="3">DUF305 domain-containing protein</fullName>
    </recommendedName>
</protein>
<reference evidence="5" key="1">
    <citation type="journal article" date="2019" name="Int. J. Syst. Evol. Microbiol.">
        <title>The Global Catalogue of Microorganisms (GCM) 10K type strain sequencing project: providing services to taxonomists for standard genome sequencing and annotation.</title>
        <authorList>
            <consortium name="The Broad Institute Genomics Platform"/>
            <consortium name="The Broad Institute Genome Sequencing Center for Infectious Disease"/>
            <person name="Wu L."/>
            <person name="Ma J."/>
        </authorList>
    </citation>
    <scope>NUCLEOTIDE SEQUENCE [LARGE SCALE GENOMIC DNA]</scope>
    <source>
        <strain evidence="5">JCM 6924</strain>
    </source>
</reference>
<dbReference type="Proteomes" id="UP001501095">
    <property type="component" value="Unassembled WGS sequence"/>
</dbReference>